<dbReference type="Proteomes" id="UP001295740">
    <property type="component" value="Unassembled WGS sequence"/>
</dbReference>
<organism evidence="2 3">
    <name type="scientific">Anthostomella pinea</name>
    <dbReference type="NCBI Taxonomy" id="933095"/>
    <lineage>
        <taxon>Eukaryota</taxon>
        <taxon>Fungi</taxon>
        <taxon>Dikarya</taxon>
        <taxon>Ascomycota</taxon>
        <taxon>Pezizomycotina</taxon>
        <taxon>Sordariomycetes</taxon>
        <taxon>Xylariomycetidae</taxon>
        <taxon>Xylariales</taxon>
        <taxon>Xylariaceae</taxon>
        <taxon>Anthostomella</taxon>
    </lineage>
</organism>
<gene>
    <name evidence="2" type="ORF">KHLLAP_LOCUS9167</name>
</gene>
<feature type="compositionally biased region" description="Polar residues" evidence="1">
    <location>
        <begin position="1"/>
        <end position="19"/>
    </location>
</feature>
<sequence length="326" mass="35356">MFKEGTSTGPSMLSRTSSVGVHALHLASAPQPEHRQHPYGGPTTRTTEFNLACQYTRKRKKRTMTRRKDFAQRATTQAAAEAANGGPKSPGQLDDSGSPLEQRTNNPSSAKSEQDQHATYISLTDDAVGRSQMTGSMNNLAELSSHHAYMPSHPGALERDRLDIPTSLGLNGYGNVQNPFDRQVMGHMMSGAIHATFNSSQGLSMHYVRPDGQNKGLPTDTQPNEASGPRPGGAHFVPNAHNSQTVGPWLDPRMFMTENGGPPTTPTSPLTHLSQYHSPSNRKNSRSRSTLQDRHNDPLLQADSDSDMPIDPAIAALTSTIFRNGQ</sequence>
<evidence type="ECO:0000256" key="1">
    <source>
        <dbReference type="SAM" id="MobiDB-lite"/>
    </source>
</evidence>
<feature type="region of interest" description="Disordered" evidence="1">
    <location>
        <begin position="1"/>
        <end position="117"/>
    </location>
</feature>
<comment type="caution">
    <text evidence="2">The sequence shown here is derived from an EMBL/GenBank/DDBJ whole genome shotgun (WGS) entry which is preliminary data.</text>
</comment>
<proteinExistence type="predicted"/>
<name>A0AAI8VQ87_9PEZI</name>
<feature type="region of interest" description="Disordered" evidence="1">
    <location>
        <begin position="208"/>
        <end position="311"/>
    </location>
</feature>
<reference evidence="2" key="1">
    <citation type="submission" date="2023-10" db="EMBL/GenBank/DDBJ databases">
        <authorList>
            <person name="Hackl T."/>
        </authorList>
    </citation>
    <scope>NUCLEOTIDE SEQUENCE</scope>
</reference>
<protein>
    <submittedName>
        <fullName evidence="2">Uu.00g137250.m01.CDS01</fullName>
    </submittedName>
</protein>
<feature type="compositionally biased region" description="Low complexity" evidence="1">
    <location>
        <begin position="267"/>
        <end position="282"/>
    </location>
</feature>
<evidence type="ECO:0000313" key="3">
    <source>
        <dbReference type="Proteomes" id="UP001295740"/>
    </source>
</evidence>
<dbReference type="EMBL" id="CAUWAG010000012">
    <property type="protein sequence ID" value="CAJ2508699.1"/>
    <property type="molecule type" value="Genomic_DNA"/>
</dbReference>
<dbReference type="AlphaFoldDB" id="A0AAI8VQ87"/>
<evidence type="ECO:0000313" key="2">
    <source>
        <dbReference type="EMBL" id="CAJ2508699.1"/>
    </source>
</evidence>
<keyword evidence="3" id="KW-1185">Reference proteome</keyword>
<feature type="compositionally biased region" description="Low complexity" evidence="1">
    <location>
        <begin position="72"/>
        <end position="83"/>
    </location>
</feature>
<feature type="compositionally biased region" description="Polar residues" evidence="1">
    <location>
        <begin position="99"/>
        <end position="117"/>
    </location>
</feature>
<feature type="compositionally biased region" description="Basic residues" evidence="1">
    <location>
        <begin position="56"/>
        <end position="65"/>
    </location>
</feature>
<accession>A0AAI8VQ87</accession>